<dbReference type="EMBL" id="JAHQIW010006688">
    <property type="protein sequence ID" value="KAJ1369852.1"/>
    <property type="molecule type" value="Genomic_DNA"/>
</dbReference>
<evidence type="ECO:0000256" key="2">
    <source>
        <dbReference type="SAM" id="Phobius"/>
    </source>
</evidence>
<proteinExistence type="predicted"/>
<feature type="compositionally biased region" description="Polar residues" evidence="1">
    <location>
        <begin position="120"/>
        <end position="133"/>
    </location>
</feature>
<accession>A0AAD5R547</accession>
<evidence type="ECO:0000313" key="3">
    <source>
        <dbReference type="EMBL" id="KAJ1369852.1"/>
    </source>
</evidence>
<keyword evidence="2" id="KW-1133">Transmembrane helix</keyword>
<evidence type="ECO:0000256" key="1">
    <source>
        <dbReference type="SAM" id="MobiDB-lite"/>
    </source>
</evidence>
<organism evidence="3 4">
    <name type="scientific">Parelaphostrongylus tenuis</name>
    <name type="common">Meningeal worm</name>
    <dbReference type="NCBI Taxonomy" id="148309"/>
    <lineage>
        <taxon>Eukaryota</taxon>
        <taxon>Metazoa</taxon>
        <taxon>Ecdysozoa</taxon>
        <taxon>Nematoda</taxon>
        <taxon>Chromadorea</taxon>
        <taxon>Rhabditida</taxon>
        <taxon>Rhabditina</taxon>
        <taxon>Rhabditomorpha</taxon>
        <taxon>Strongyloidea</taxon>
        <taxon>Metastrongylidae</taxon>
        <taxon>Parelaphostrongylus</taxon>
    </lineage>
</organism>
<keyword evidence="4" id="KW-1185">Reference proteome</keyword>
<feature type="region of interest" description="Disordered" evidence="1">
    <location>
        <begin position="120"/>
        <end position="154"/>
    </location>
</feature>
<name>A0AAD5R547_PARTN</name>
<evidence type="ECO:0000313" key="4">
    <source>
        <dbReference type="Proteomes" id="UP001196413"/>
    </source>
</evidence>
<keyword evidence="2" id="KW-0472">Membrane</keyword>
<gene>
    <name evidence="3" type="ORF">KIN20_031431</name>
</gene>
<reference evidence="3" key="1">
    <citation type="submission" date="2021-06" db="EMBL/GenBank/DDBJ databases">
        <title>Parelaphostrongylus tenuis whole genome reference sequence.</title>
        <authorList>
            <person name="Garwood T.J."/>
            <person name="Larsen P.A."/>
            <person name="Fountain-Jones N.M."/>
            <person name="Garbe J.R."/>
            <person name="Macchietto M.G."/>
            <person name="Kania S.A."/>
            <person name="Gerhold R.W."/>
            <person name="Richards J.E."/>
            <person name="Wolf T.M."/>
        </authorList>
    </citation>
    <scope>NUCLEOTIDE SEQUENCE</scope>
    <source>
        <strain evidence="3">MNPRO001-30</strain>
        <tissue evidence="3">Meninges</tissue>
    </source>
</reference>
<dbReference type="Proteomes" id="UP001196413">
    <property type="component" value="Unassembled WGS sequence"/>
</dbReference>
<sequence length="154" mass="17088">MWSLESMVPPRPDRTTDALRATMRMVMTTVMVAAVVSAVVAVIQSPRLNRLTPPTQPFTSIGHWMSAIDRGQNVERGEWPSTLCPCLPVLSYNNHSLAIAVLNVTLAVARVKPSSTLTLANSQQRTPYGTSQPECPRDCKESRSTSILRRSRRR</sequence>
<protein>
    <submittedName>
        <fullName evidence="3">Uncharacterized protein</fullName>
    </submittedName>
</protein>
<keyword evidence="2" id="KW-0812">Transmembrane</keyword>
<feature type="transmembrane region" description="Helical" evidence="2">
    <location>
        <begin position="21"/>
        <end position="43"/>
    </location>
</feature>
<dbReference type="AlphaFoldDB" id="A0AAD5R547"/>
<comment type="caution">
    <text evidence="3">The sequence shown here is derived from an EMBL/GenBank/DDBJ whole genome shotgun (WGS) entry which is preliminary data.</text>
</comment>